<keyword evidence="2" id="KW-0175">Coiled coil</keyword>
<gene>
    <name evidence="4" type="ORF">RYX45_09235</name>
</gene>
<dbReference type="Pfam" id="PF05949">
    <property type="entry name" value="DUF881"/>
    <property type="match status" value="1"/>
</dbReference>
<evidence type="ECO:0000313" key="4">
    <source>
        <dbReference type="EMBL" id="MDV2885367.1"/>
    </source>
</evidence>
<dbReference type="Gene3D" id="3.30.70.1880">
    <property type="entry name" value="Protein of unknown function DUF881"/>
    <property type="match status" value="1"/>
</dbReference>
<dbReference type="PANTHER" id="PTHR37313:SF2">
    <property type="entry name" value="UPF0749 PROTEIN YLXX"/>
    <property type="match status" value="1"/>
</dbReference>
<feature type="coiled-coil region" evidence="2">
    <location>
        <begin position="30"/>
        <end position="64"/>
    </location>
</feature>
<feature type="transmembrane region" description="Helical" evidence="3">
    <location>
        <begin position="6"/>
        <end position="23"/>
    </location>
</feature>
<keyword evidence="3" id="KW-1133">Transmembrane helix</keyword>
<protein>
    <submittedName>
        <fullName evidence="4">DUF881 domain-containing protein</fullName>
    </submittedName>
</protein>
<dbReference type="RefSeq" id="WP_075682610.1">
    <property type="nucleotide sequence ID" value="NZ_CP117835.1"/>
</dbReference>
<keyword evidence="3" id="KW-0812">Transmembrane</keyword>
<comment type="similarity">
    <text evidence="1">Belongs to the UPF0749 family.</text>
</comment>
<name>A0AAJ2NN19_ALKPS</name>
<dbReference type="Proteomes" id="UP001285636">
    <property type="component" value="Unassembled WGS sequence"/>
</dbReference>
<accession>A0AAJ2NN19</accession>
<reference evidence="4" key="1">
    <citation type="submission" date="2023-10" db="EMBL/GenBank/DDBJ databases">
        <title>Screening of Alkalihalophilus pseudofirmusBZ-TG-HK211 and Its Alleviation of Salt Stress on Rapeseed Growth.</title>
        <authorList>
            <person name="Zhao B."/>
            <person name="Guo T."/>
        </authorList>
    </citation>
    <scope>NUCLEOTIDE SEQUENCE</scope>
    <source>
        <strain evidence="4">BZ-TG-HK211</strain>
    </source>
</reference>
<dbReference type="AlphaFoldDB" id="A0AAJ2NN19"/>
<evidence type="ECO:0000256" key="1">
    <source>
        <dbReference type="ARBA" id="ARBA00009108"/>
    </source>
</evidence>
<dbReference type="EMBL" id="JAWJAY010000001">
    <property type="protein sequence ID" value="MDV2885367.1"/>
    <property type="molecule type" value="Genomic_DNA"/>
</dbReference>
<dbReference type="InterPro" id="IPR010273">
    <property type="entry name" value="DUF881"/>
</dbReference>
<comment type="caution">
    <text evidence="4">The sequence shown here is derived from an EMBL/GenBank/DDBJ whole genome shotgun (WGS) entry which is preliminary data.</text>
</comment>
<evidence type="ECO:0000256" key="3">
    <source>
        <dbReference type="SAM" id="Phobius"/>
    </source>
</evidence>
<dbReference type="PANTHER" id="PTHR37313">
    <property type="entry name" value="UPF0749 PROTEIN RV1825"/>
    <property type="match status" value="1"/>
</dbReference>
<organism evidence="4 5">
    <name type="scientific">Alkalihalophilus pseudofirmus</name>
    <name type="common">Bacillus pseudofirmus</name>
    <dbReference type="NCBI Taxonomy" id="79885"/>
    <lineage>
        <taxon>Bacteria</taxon>
        <taxon>Bacillati</taxon>
        <taxon>Bacillota</taxon>
        <taxon>Bacilli</taxon>
        <taxon>Bacillales</taxon>
        <taxon>Bacillaceae</taxon>
        <taxon>Alkalihalophilus</taxon>
    </lineage>
</organism>
<keyword evidence="3" id="KW-0472">Membrane</keyword>
<sequence>MLERKWIFTIVVFIIGFMLAIQFKTTQEPVVRDTRDIRELRQEIEQERERERYLTNEINKAQELIAQYSSPQNSDQNHLTDVLDQQISDLRVEAGLTEVSGSGVILTIEPFYDERAPHLMRRTPSPERFRYLVNELNVYGATHIAVADERLITTSAFRDVNGITHLNYRRLPPTPLKVKVLTDDPERLANRMIVSESVEYFEIDGFMLTVEQVGDLTLPGYDQTPRVRYMEEVKEG</sequence>
<evidence type="ECO:0000256" key="2">
    <source>
        <dbReference type="SAM" id="Coils"/>
    </source>
</evidence>
<proteinExistence type="inferred from homology"/>
<evidence type="ECO:0000313" key="5">
    <source>
        <dbReference type="Proteomes" id="UP001285636"/>
    </source>
</evidence>